<name>A0ACD5TY35_AVESA</name>
<reference evidence="1" key="2">
    <citation type="submission" date="2025-09" db="UniProtKB">
        <authorList>
            <consortium name="EnsemblPlants"/>
        </authorList>
    </citation>
    <scope>IDENTIFICATION</scope>
</reference>
<sequence length="503" mass="55990">MEHCDGEIPIKRPNLPDGGDDGGGGGGGGSEDRLSALPDDVLIEILLKLLDAAVAARTSVLSRRWRRLWRLLPGLYFPSGSGNDPQRIRLALAAHEAPTFRNLEVRVLDGTPDSVASWLPFAARRLSGGLCLINSLTRNGSEDMAGERGAFELPCFQSATSIFLSLGYIGLAVPSSGVFARLTELELNRITVHGACTLGDAVSSPCCPVLQNLVISDSCHLGNFTIHSESLLEMKLMYLRGLQQLTVMAPALKLLDVRNCFAPDFLSYNQPVVSISAPQLLTLLWRDFYDPRFMQLGKMENLEWLGTYPLMVYGQDEYKILNSFCTRLLQRFELIQNLILMLVYRPEDLTNQHYLMEQHITRLPYITFMVMDIVASGHSFGACSFHVLRMCTSLRKLSLTVGVTTIPVEEETVCPSSCACHQPPNWKTDELVLSCLREVEIHNLRGTEHEAALVKRLFDWATVLEEVTITLHCSVATNVAKEFCQRLQSFSRPGIRMEGSHFS</sequence>
<evidence type="ECO:0000313" key="2">
    <source>
        <dbReference type="Proteomes" id="UP001732700"/>
    </source>
</evidence>
<reference evidence="1" key="1">
    <citation type="submission" date="2021-05" db="EMBL/GenBank/DDBJ databases">
        <authorList>
            <person name="Scholz U."/>
            <person name="Mascher M."/>
            <person name="Fiebig A."/>
        </authorList>
    </citation>
    <scope>NUCLEOTIDE SEQUENCE [LARGE SCALE GENOMIC DNA]</scope>
</reference>
<keyword evidence="2" id="KW-1185">Reference proteome</keyword>
<dbReference type="EnsemblPlants" id="AVESA.00010b.r2.1DG0142990.1">
    <property type="protein sequence ID" value="AVESA.00010b.r2.1DG0142990.1.CDS"/>
    <property type="gene ID" value="AVESA.00010b.r2.1DG0142990"/>
</dbReference>
<organism evidence="1 2">
    <name type="scientific">Avena sativa</name>
    <name type="common">Oat</name>
    <dbReference type="NCBI Taxonomy" id="4498"/>
    <lineage>
        <taxon>Eukaryota</taxon>
        <taxon>Viridiplantae</taxon>
        <taxon>Streptophyta</taxon>
        <taxon>Embryophyta</taxon>
        <taxon>Tracheophyta</taxon>
        <taxon>Spermatophyta</taxon>
        <taxon>Magnoliopsida</taxon>
        <taxon>Liliopsida</taxon>
        <taxon>Poales</taxon>
        <taxon>Poaceae</taxon>
        <taxon>BOP clade</taxon>
        <taxon>Pooideae</taxon>
        <taxon>Poodae</taxon>
        <taxon>Poeae</taxon>
        <taxon>Poeae Chloroplast Group 1 (Aveneae type)</taxon>
        <taxon>Aveninae</taxon>
        <taxon>Avena</taxon>
    </lineage>
</organism>
<proteinExistence type="predicted"/>
<protein>
    <submittedName>
        <fullName evidence="1">Uncharacterized protein</fullName>
    </submittedName>
</protein>
<evidence type="ECO:0000313" key="1">
    <source>
        <dbReference type="EnsemblPlants" id="AVESA.00010b.r2.1DG0142990.1.CDS"/>
    </source>
</evidence>
<dbReference type="Proteomes" id="UP001732700">
    <property type="component" value="Chromosome 1D"/>
</dbReference>
<accession>A0ACD5TY35</accession>